<sequence length="75" mass="7689">MKNASLAPVGDQTTSELPVAAARLRGEDGATTAEYATVTGAGVGFGALLFKFLTSDAGQELLQTIFRGIGSLLPF</sequence>
<comment type="caution">
    <text evidence="1">The sequence shown here is derived from an EMBL/GenBank/DDBJ whole genome shotgun (WGS) entry which is preliminary data.</text>
</comment>
<dbReference type="Pfam" id="PF14029">
    <property type="entry name" value="DUF4244"/>
    <property type="match status" value="1"/>
</dbReference>
<dbReference type="EMBL" id="RKHO01000001">
    <property type="protein sequence ID" value="ROR89342.1"/>
    <property type="molecule type" value="Genomic_DNA"/>
</dbReference>
<evidence type="ECO:0000313" key="2">
    <source>
        <dbReference type="Proteomes" id="UP000281738"/>
    </source>
</evidence>
<dbReference type="RefSeq" id="WP_123388719.1">
    <property type="nucleotide sequence ID" value="NZ_RKHO01000001.1"/>
</dbReference>
<protein>
    <submittedName>
        <fullName evidence="1">Uncharacterized protein DUF4244</fullName>
    </submittedName>
</protein>
<dbReference type="InterPro" id="IPR025338">
    <property type="entry name" value="DUF4244"/>
</dbReference>
<evidence type="ECO:0000313" key="1">
    <source>
        <dbReference type="EMBL" id="ROR89342.1"/>
    </source>
</evidence>
<reference evidence="1 2" key="1">
    <citation type="submission" date="2018-11" db="EMBL/GenBank/DDBJ databases">
        <title>Sequencing the genomes of 1000 actinobacteria strains.</title>
        <authorList>
            <person name="Klenk H.-P."/>
        </authorList>
    </citation>
    <scope>NUCLEOTIDE SEQUENCE [LARGE SCALE GENOMIC DNA]</scope>
    <source>
        <strain evidence="1 2">DSM 12652</strain>
    </source>
</reference>
<dbReference type="Proteomes" id="UP000281738">
    <property type="component" value="Unassembled WGS sequence"/>
</dbReference>
<dbReference type="AlphaFoldDB" id="A0A3N2CPA3"/>
<name>A0A3N2CPA3_9ACTN</name>
<dbReference type="OrthoDB" id="3748241at2"/>
<gene>
    <name evidence="1" type="ORF">EDD33_0162</name>
</gene>
<accession>A0A3N2CPA3</accession>
<keyword evidence="2" id="KW-1185">Reference proteome</keyword>
<proteinExistence type="predicted"/>
<organism evidence="1 2">
    <name type="scientific">Nocardioides aurantiacus</name>
    <dbReference type="NCBI Taxonomy" id="86796"/>
    <lineage>
        <taxon>Bacteria</taxon>
        <taxon>Bacillati</taxon>
        <taxon>Actinomycetota</taxon>
        <taxon>Actinomycetes</taxon>
        <taxon>Propionibacteriales</taxon>
        <taxon>Nocardioidaceae</taxon>
        <taxon>Nocardioides</taxon>
    </lineage>
</organism>